<dbReference type="Pfam" id="PF00300">
    <property type="entry name" value="His_Phos_1"/>
    <property type="match status" value="1"/>
</dbReference>
<sequence>MTKNIYIIRHCEAKGQSPDSPLTNKGFIQANELAIFLSEININRIISSPFLRAIQTIKPFAKNNNIKIEKDSRLSERVLSSGIFSDWMAKLKATFNDMDLKYEGGESSNEAKERIVAVVKDIIASDSKNTIIVAHGGIISLLLNTYDENFGFAKWKSLSNPDVYLLTISQTDFNLKRLWKN</sequence>
<dbReference type="InterPro" id="IPR029033">
    <property type="entry name" value="His_PPase_superfam"/>
</dbReference>
<dbReference type="OrthoDB" id="512570at2"/>
<name>A0A511UVM3_9BACI</name>
<dbReference type="AlphaFoldDB" id="A0A511UVM3"/>
<dbReference type="InterPro" id="IPR050275">
    <property type="entry name" value="PGM_Phosphatase"/>
</dbReference>
<dbReference type="EMBL" id="BJXW01000009">
    <property type="protein sequence ID" value="GEN30637.1"/>
    <property type="molecule type" value="Genomic_DNA"/>
</dbReference>
<gene>
    <name evidence="1" type="primary">gpmA</name>
    <name evidence="1" type="ORF">CQU01_08750</name>
</gene>
<dbReference type="GO" id="GO:0005737">
    <property type="term" value="C:cytoplasm"/>
    <property type="evidence" value="ECO:0007669"/>
    <property type="project" value="TreeGrafter"/>
</dbReference>
<comment type="caution">
    <text evidence="1">The sequence shown here is derived from an EMBL/GenBank/DDBJ whole genome shotgun (WGS) entry which is preliminary data.</text>
</comment>
<proteinExistence type="predicted"/>
<accession>A0A511UVM3</accession>
<evidence type="ECO:0000313" key="2">
    <source>
        <dbReference type="Proteomes" id="UP000321491"/>
    </source>
</evidence>
<dbReference type="GO" id="GO:0016791">
    <property type="term" value="F:phosphatase activity"/>
    <property type="evidence" value="ECO:0007669"/>
    <property type="project" value="TreeGrafter"/>
</dbReference>
<dbReference type="PANTHER" id="PTHR48100:SF1">
    <property type="entry name" value="HISTIDINE PHOSPHATASE FAMILY PROTEIN-RELATED"/>
    <property type="match status" value="1"/>
</dbReference>
<dbReference type="SMART" id="SM00855">
    <property type="entry name" value="PGAM"/>
    <property type="match status" value="1"/>
</dbReference>
<protein>
    <submittedName>
        <fullName evidence="1">Phosphoglycerate mutase</fullName>
    </submittedName>
</protein>
<dbReference type="CDD" id="cd07067">
    <property type="entry name" value="HP_PGM_like"/>
    <property type="match status" value="1"/>
</dbReference>
<keyword evidence="2" id="KW-1185">Reference proteome</keyword>
<dbReference type="InterPro" id="IPR013078">
    <property type="entry name" value="His_Pase_superF_clade-1"/>
</dbReference>
<dbReference type="SUPFAM" id="SSF53254">
    <property type="entry name" value="Phosphoglycerate mutase-like"/>
    <property type="match status" value="1"/>
</dbReference>
<dbReference type="Gene3D" id="3.40.50.1240">
    <property type="entry name" value="Phosphoglycerate mutase-like"/>
    <property type="match status" value="1"/>
</dbReference>
<reference evidence="1 2" key="1">
    <citation type="submission" date="2019-07" db="EMBL/GenBank/DDBJ databases">
        <title>Whole genome shotgun sequence of Cerasibacillus quisquiliarum NBRC 102429.</title>
        <authorList>
            <person name="Hosoyama A."/>
            <person name="Uohara A."/>
            <person name="Ohji S."/>
            <person name="Ichikawa N."/>
        </authorList>
    </citation>
    <scope>NUCLEOTIDE SEQUENCE [LARGE SCALE GENOMIC DNA]</scope>
    <source>
        <strain evidence="1 2">NBRC 102429</strain>
    </source>
</reference>
<organism evidence="1 2">
    <name type="scientific">Cerasibacillus quisquiliarum</name>
    <dbReference type="NCBI Taxonomy" id="227865"/>
    <lineage>
        <taxon>Bacteria</taxon>
        <taxon>Bacillati</taxon>
        <taxon>Bacillota</taxon>
        <taxon>Bacilli</taxon>
        <taxon>Bacillales</taxon>
        <taxon>Bacillaceae</taxon>
        <taxon>Cerasibacillus</taxon>
    </lineage>
</organism>
<dbReference type="RefSeq" id="WP_146936092.1">
    <property type="nucleotide sequence ID" value="NZ_BJXW01000009.1"/>
</dbReference>
<dbReference type="PANTHER" id="PTHR48100">
    <property type="entry name" value="BROAD-SPECIFICITY PHOSPHATASE YOR283W-RELATED"/>
    <property type="match status" value="1"/>
</dbReference>
<evidence type="ECO:0000313" key="1">
    <source>
        <dbReference type="EMBL" id="GEN30637.1"/>
    </source>
</evidence>
<dbReference type="Proteomes" id="UP000321491">
    <property type="component" value="Unassembled WGS sequence"/>
</dbReference>